<dbReference type="PROSITE" id="PS00108">
    <property type="entry name" value="PROTEIN_KINASE_ST"/>
    <property type="match status" value="1"/>
</dbReference>
<keyword evidence="4" id="KW-1133">Transmembrane helix</keyword>
<evidence type="ECO:0000256" key="2">
    <source>
        <dbReference type="ARBA" id="ARBA00022840"/>
    </source>
</evidence>
<dbReference type="Pfam" id="PF00069">
    <property type="entry name" value="Pkinase"/>
    <property type="match status" value="1"/>
</dbReference>
<dbReference type="EMBL" id="AP014631">
    <property type="protein sequence ID" value="BAP39460.1"/>
    <property type="molecule type" value="Genomic_DNA"/>
</dbReference>
<keyword evidence="6" id="KW-0418">Kinase</keyword>
<dbReference type="STRING" id="29554.MCAN360_0229"/>
<keyword evidence="6" id="KW-0723">Serine/threonine-protein kinase</keyword>
<feature type="domain" description="Protein kinase" evidence="5">
    <location>
        <begin position="23"/>
        <end position="286"/>
    </location>
</feature>
<dbReference type="InterPro" id="IPR017441">
    <property type="entry name" value="Protein_kinase_ATP_BS"/>
</dbReference>
<dbReference type="KEGG" id="mcan:MCAN360_0229"/>
<keyword evidence="2 3" id="KW-0067">ATP-binding</keyword>
<dbReference type="CDD" id="cd14014">
    <property type="entry name" value="STKc_PknB_like"/>
    <property type="match status" value="1"/>
</dbReference>
<dbReference type="SMART" id="SM00220">
    <property type="entry name" value="S_TKc"/>
    <property type="match status" value="1"/>
</dbReference>
<dbReference type="InterPro" id="IPR000719">
    <property type="entry name" value="Prot_kinase_dom"/>
</dbReference>
<name>A0A077L5A5_9BACT</name>
<evidence type="ECO:0000256" key="4">
    <source>
        <dbReference type="SAM" id="Phobius"/>
    </source>
</evidence>
<dbReference type="InterPro" id="IPR008271">
    <property type="entry name" value="Ser/Thr_kinase_AS"/>
</dbReference>
<keyword evidence="7" id="KW-1185">Reference proteome</keyword>
<evidence type="ECO:0000256" key="1">
    <source>
        <dbReference type="ARBA" id="ARBA00022741"/>
    </source>
</evidence>
<dbReference type="PANTHER" id="PTHR24345">
    <property type="entry name" value="SERINE/THREONINE-PROTEIN KINASE PLK"/>
    <property type="match status" value="1"/>
</dbReference>
<dbReference type="Proteomes" id="UP000031641">
    <property type="component" value="Chromosome"/>
</dbReference>
<keyword evidence="4" id="KW-0812">Transmembrane</keyword>
<feature type="transmembrane region" description="Helical" evidence="4">
    <location>
        <begin position="315"/>
        <end position="336"/>
    </location>
</feature>
<accession>A0A077L5A5</accession>
<dbReference type="PIRSF" id="PIRSF000654">
    <property type="entry name" value="Integrin-linked_kinase"/>
    <property type="match status" value="1"/>
</dbReference>
<keyword evidence="4" id="KW-0472">Membrane</keyword>
<dbReference type="GO" id="GO:0004674">
    <property type="term" value="F:protein serine/threonine kinase activity"/>
    <property type="evidence" value="ECO:0007669"/>
    <property type="project" value="UniProtKB-KW"/>
</dbReference>
<evidence type="ECO:0000313" key="7">
    <source>
        <dbReference type="Proteomes" id="UP000031641"/>
    </source>
</evidence>
<evidence type="ECO:0000256" key="3">
    <source>
        <dbReference type="PROSITE-ProRule" id="PRU10141"/>
    </source>
</evidence>
<dbReference type="InterPro" id="IPR011009">
    <property type="entry name" value="Kinase-like_dom_sf"/>
</dbReference>
<dbReference type="AlphaFoldDB" id="A0A077L5A5"/>
<organism evidence="6 7">
    <name type="scientific">Metamycoplasma canadense</name>
    <dbReference type="NCBI Taxonomy" id="29554"/>
    <lineage>
        <taxon>Bacteria</taxon>
        <taxon>Bacillati</taxon>
        <taxon>Mycoplasmatota</taxon>
        <taxon>Mycoplasmoidales</taxon>
        <taxon>Metamycoplasmataceae</taxon>
        <taxon>Metamycoplasma</taxon>
    </lineage>
</organism>
<sequence length="340" mass="38762">MFCYWSFKMIKILEKYKNLNKHFEDFKLIGSGGYGQVYSATFKKDKRRYAIKILTTPDVTKKSVNLIRFKNECSVLAKIRSKNVVRIHGFYTSEDESYYSMELIEGIDLKTLIAKSKKINVEEAIRIAKEICQGLIDIHSSNVVHRDLKPSNILIEQNTNDVKLIDFGISIADETLKVTADNKTVGSIQYLAPEILKKKEKASFRSDIYAFGMILYEMLSGHPAFQGSDNHSILLMQINVEIPPLEGVGKIIPQAVENIIIRCTAKDPSERYNNCKDILNDLENCLRIEAMNDKKLILESKKEPKKNKKTLSLKWTIILISFAVAIIVVVLIVLIINKLI</sequence>
<dbReference type="GO" id="GO:0005524">
    <property type="term" value="F:ATP binding"/>
    <property type="evidence" value="ECO:0007669"/>
    <property type="project" value="UniProtKB-UniRule"/>
</dbReference>
<evidence type="ECO:0000259" key="5">
    <source>
        <dbReference type="PROSITE" id="PS50011"/>
    </source>
</evidence>
<protein>
    <submittedName>
        <fullName evidence="6">Serine/threonine protein kinase</fullName>
    </submittedName>
</protein>
<feature type="binding site" evidence="3">
    <location>
        <position position="52"/>
    </location>
    <ligand>
        <name>ATP</name>
        <dbReference type="ChEBI" id="CHEBI:30616"/>
    </ligand>
</feature>
<dbReference type="Gene3D" id="1.10.510.10">
    <property type="entry name" value="Transferase(Phosphotransferase) domain 1"/>
    <property type="match status" value="1"/>
</dbReference>
<dbReference type="SUPFAM" id="SSF56112">
    <property type="entry name" value="Protein kinase-like (PK-like)"/>
    <property type="match status" value="1"/>
</dbReference>
<keyword evidence="6" id="KW-0808">Transferase</keyword>
<gene>
    <name evidence="6" type="primary">sps1</name>
    <name evidence="6" type="ORF">MCAN360_0229</name>
</gene>
<keyword evidence="1 3" id="KW-0547">Nucleotide-binding</keyword>
<dbReference type="HOGENOM" id="CLU_000288_63_44_14"/>
<evidence type="ECO:0000313" key="6">
    <source>
        <dbReference type="EMBL" id="BAP39460.1"/>
    </source>
</evidence>
<dbReference type="PROSITE" id="PS50011">
    <property type="entry name" value="PROTEIN_KINASE_DOM"/>
    <property type="match status" value="1"/>
</dbReference>
<reference evidence="7" key="1">
    <citation type="journal article" date="2014" name="Genome Announc.">
        <title>Complete Genome Sequence of Mycoplasma canadense Strain HAZ 360_1 from Bovine Mastitic Milk in Japan.</title>
        <authorList>
            <person name="Hata E."/>
        </authorList>
    </citation>
    <scope>NUCLEOTIDE SEQUENCE [LARGE SCALE GENOMIC DNA]</scope>
    <source>
        <strain evidence="7">HAZ360_1</strain>
    </source>
</reference>
<dbReference type="PROSITE" id="PS00107">
    <property type="entry name" value="PROTEIN_KINASE_ATP"/>
    <property type="match status" value="1"/>
</dbReference>
<proteinExistence type="predicted"/>